<reference evidence="3" key="1">
    <citation type="journal article" date="2011" name="Genome Biol.">
        <title>Comparative genomics of the social amoebae Dictyostelium discoideum and Dictyostelium purpureum.</title>
        <authorList>
            <consortium name="US DOE Joint Genome Institute (JGI-PGF)"/>
            <person name="Sucgang R."/>
            <person name="Kuo A."/>
            <person name="Tian X."/>
            <person name="Salerno W."/>
            <person name="Parikh A."/>
            <person name="Feasley C.L."/>
            <person name="Dalin E."/>
            <person name="Tu H."/>
            <person name="Huang E."/>
            <person name="Barry K."/>
            <person name="Lindquist E."/>
            <person name="Shapiro H."/>
            <person name="Bruce D."/>
            <person name="Schmutz J."/>
            <person name="Salamov A."/>
            <person name="Fey P."/>
            <person name="Gaudet P."/>
            <person name="Anjard C."/>
            <person name="Babu M.M."/>
            <person name="Basu S."/>
            <person name="Bushmanova Y."/>
            <person name="van der Wel H."/>
            <person name="Katoh-Kurasawa M."/>
            <person name="Dinh C."/>
            <person name="Coutinho P.M."/>
            <person name="Saito T."/>
            <person name="Elias M."/>
            <person name="Schaap P."/>
            <person name="Kay R.R."/>
            <person name="Henrissat B."/>
            <person name="Eichinger L."/>
            <person name="Rivero F."/>
            <person name="Putnam N.H."/>
            <person name="West C.M."/>
            <person name="Loomis W.F."/>
            <person name="Chisholm R.L."/>
            <person name="Shaulsky G."/>
            <person name="Strassmann J.E."/>
            <person name="Queller D.C."/>
            <person name="Kuspa A."/>
            <person name="Grigoriev I.V."/>
        </authorList>
    </citation>
    <scope>NUCLEOTIDE SEQUENCE [LARGE SCALE GENOMIC DNA]</scope>
    <source>
        <strain evidence="3">QSDP1</strain>
    </source>
</reference>
<name>F1A4G6_DICPU</name>
<dbReference type="RefSeq" id="XP_003294558.1">
    <property type="nucleotide sequence ID" value="XM_003294510.1"/>
</dbReference>
<feature type="region of interest" description="Disordered" evidence="1">
    <location>
        <begin position="80"/>
        <end position="118"/>
    </location>
</feature>
<gene>
    <name evidence="2" type="ORF">DICPUDRAFT_159581</name>
</gene>
<feature type="compositionally biased region" description="Low complexity" evidence="1">
    <location>
        <begin position="82"/>
        <end position="105"/>
    </location>
</feature>
<organism evidence="2 3">
    <name type="scientific">Dictyostelium purpureum</name>
    <name type="common">Slime mold</name>
    <dbReference type="NCBI Taxonomy" id="5786"/>
    <lineage>
        <taxon>Eukaryota</taxon>
        <taxon>Amoebozoa</taxon>
        <taxon>Evosea</taxon>
        <taxon>Eumycetozoa</taxon>
        <taxon>Dictyostelia</taxon>
        <taxon>Dictyosteliales</taxon>
        <taxon>Dictyosteliaceae</taxon>
        <taxon>Dictyostelium</taxon>
    </lineage>
</organism>
<sequence>MLVYGTINFSTPVHLQTNGHSVLSTTKSLHFSQNHTRTNFYINCQLTAINKSLKNWVNDISCFQRQLRKQNEHTKKYKVGVQIISQHQQQQPETIPQKQQQQPEQDNTHIKRSQLRLS</sequence>
<dbReference type="GeneID" id="10506940"/>
<dbReference type="VEuPathDB" id="AmoebaDB:DICPUDRAFT_159581"/>
<dbReference type="Proteomes" id="UP000001064">
    <property type="component" value="Unassembled WGS sequence"/>
</dbReference>
<evidence type="ECO:0000313" key="3">
    <source>
        <dbReference type="Proteomes" id="UP000001064"/>
    </source>
</evidence>
<accession>F1A4G6</accession>
<evidence type="ECO:0000256" key="1">
    <source>
        <dbReference type="SAM" id="MobiDB-lite"/>
    </source>
</evidence>
<dbReference type="EMBL" id="GL871519">
    <property type="protein sequence ID" value="EGC28913.1"/>
    <property type="molecule type" value="Genomic_DNA"/>
</dbReference>
<protein>
    <submittedName>
        <fullName evidence="2">Uncharacterized protein</fullName>
    </submittedName>
</protein>
<keyword evidence="3" id="KW-1185">Reference proteome</keyword>
<proteinExistence type="predicted"/>
<evidence type="ECO:0000313" key="2">
    <source>
        <dbReference type="EMBL" id="EGC28913.1"/>
    </source>
</evidence>
<dbReference type="KEGG" id="dpp:DICPUDRAFT_159581"/>
<dbReference type="InParanoid" id="F1A4G6"/>
<dbReference type="AlphaFoldDB" id="F1A4G6"/>